<evidence type="ECO:0000256" key="7">
    <source>
        <dbReference type="ARBA" id="ARBA00023136"/>
    </source>
</evidence>
<keyword evidence="7 8" id="KW-0472">Membrane</keyword>
<evidence type="ECO:0000313" key="11">
    <source>
        <dbReference type="EMBL" id="XAY04627.1"/>
    </source>
</evidence>
<feature type="domain" description="Glycosyltransferase subfamily 4-like N-terminal" evidence="10">
    <location>
        <begin position="17"/>
        <end position="190"/>
    </location>
</feature>
<protein>
    <submittedName>
        <fullName evidence="11">Glycosyltransferase</fullName>
    </submittedName>
</protein>
<dbReference type="Pfam" id="PF00534">
    <property type="entry name" value="Glycos_transf_1"/>
    <property type="match status" value="1"/>
</dbReference>
<gene>
    <name evidence="11" type="ORF">DSM112329_01462</name>
</gene>
<evidence type="ECO:0000256" key="8">
    <source>
        <dbReference type="SAM" id="Phobius"/>
    </source>
</evidence>
<feature type="transmembrane region" description="Helical" evidence="8">
    <location>
        <begin position="545"/>
        <end position="569"/>
    </location>
</feature>
<accession>A0AAU7AT17</accession>
<name>A0AAU7AT17_9ACTN</name>
<keyword evidence="3" id="KW-0328">Glycosyltransferase</keyword>
<dbReference type="InterPro" id="IPR001296">
    <property type="entry name" value="Glyco_trans_1"/>
</dbReference>
<keyword evidence="2" id="KW-1003">Cell membrane</keyword>
<reference evidence="11" key="1">
    <citation type="submission" date="2022-12" db="EMBL/GenBank/DDBJ databases">
        <title>Paraconexibacter alkalitolerans sp. nov. and Baekduia alba sp. nov., isolated from soil and emended description of the genera Paraconexibacter (Chun et al., 2020) and Baekduia (An et al., 2020).</title>
        <authorList>
            <person name="Vieira S."/>
            <person name="Huber K.J."/>
            <person name="Geppert A."/>
            <person name="Wolf J."/>
            <person name="Neumann-Schaal M."/>
            <person name="Muesken M."/>
            <person name="Overmann J."/>
        </authorList>
    </citation>
    <scope>NUCLEOTIDE SEQUENCE</scope>
    <source>
        <strain evidence="11">AEG42_29</strain>
    </source>
</reference>
<dbReference type="InterPro" id="IPR022791">
    <property type="entry name" value="L-PG_synthase/AglD"/>
</dbReference>
<keyword evidence="4" id="KW-0808">Transferase</keyword>
<organism evidence="11">
    <name type="scientific">Paraconexibacter sp. AEG42_29</name>
    <dbReference type="NCBI Taxonomy" id="2997339"/>
    <lineage>
        <taxon>Bacteria</taxon>
        <taxon>Bacillati</taxon>
        <taxon>Actinomycetota</taxon>
        <taxon>Thermoleophilia</taxon>
        <taxon>Solirubrobacterales</taxon>
        <taxon>Paraconexibacteraceae</taxon>
        <taxon>Paraconexibacter</taxon>
    </lineage>
</organism>
<feature type="transmembrane region" description="Helical" evidence="8">
    <location>
        <begin position="469"/>
        <end position="490"/>
    </location>
</feature>
<dbReference type="InterPro" id="IPR028098">
    <property type="entry name" value="Glyco_trans_4-like_N"/>
</dbReference>
<dbReference type="PANTHER" id="PTHR45947">
    <property type="entry name" value="SULFOQUINOVOSYL TRANSFERASE SQD2"/>
    <property type="match status" value="1"/>
</dbReference>
<feature type="transmembrane region" description="Helical" evidence="8">
    <location>
        <begin position="581"/>
        <end position="603"/>
    </location>
</feature>
<dbReference type="InterPro" id="IPR050194">
    <property type="entry name" value="Glycosyltransferase_grp1"/>
</dbReference>
<proteinExistence type="predicted"/>
<feature type="transmembrane region" description="Helical" evidence="8">
    <location>
        <begin position="672"/>
        <end position="690"/>
    </location>
</feature>
<keyword evidence="5 8" id="KW-0812">Transmembrane</keyword>
<dbReference type="EMBL" id="CP114014">
    <property type="protein sequence ID" value="XAY04627.1"/>
    <property type="molecule type" value="Genomic_DNA"/>
</dbReference>
<feature type="domain" description="Glycosyl transferase family 1" evidence="9">
    <location>
        <begin position="205"/>
        <end position="357"/>
    </location>
</feature>
<dbReference type="KEGG" id="parq:DSM112329_01462"/>
<feature type="transmembrane region" description="Helical" evidence="8">
    <location>
        <begin position="646"/>
        <end position="666"/>
    </location>
</feature>
<evidence type="ECO:0000256" key="1">
    <source>
        <dbReference type="ARBA" id="ARBA00004651"/>
    </source>
</evidence>
<dbReference type="Pfam" id="PF13439">
    <property type="entry name" value="Glyco_transf_4"/>
    <property type="match status" value="1"/>
</dbReference>
<evidence type="ECO:0000259" key="9">
    <source>
        <dbReference type="Pfam" id="PF00534"/>
    </source>
</evidence>
<dbReference type="SUPFAM" id="SSF53756">
    <property type="entry name" value="UDP-Glycosyltransferase/glycogen phosphorylase"/>
    <property type="match status" value="1"/>
</dbReference>
<evidence type="ECO:0000256" key="5">
    <source>
        <dbReference type="ARBA" id="ARBA00022692"/>
    </source>
</evidence>
<dbReference type="GO" id="GO:0016757">
    <property type="term" value="F:glycosyltransferase activity"/>
    <property type="evidence" value="ECO:0007669"/>
    <property type="project" value="UniProtKB-KW"/>
</dbReference>
<evidence type="ECO:0000256" key="2">
    <source>
        <dbReference type="ARBA" id="ARBA00022475"/>
    </source>
</evidence>
<dbReference type="PANTHER" id="PTHR45947:SF13">
    <property type="entry name" value="TRANSFERASE"/>
    <property type="match status" value="1"/>
</dbReference>
<dbReference type="RefSeq" id="WP_354701155.1">
    <property type="nucleotide sequence ID" value="NZ_CP114014.1"/>
</dbReference>
<feature type="transmembrane region" description="Helical" evidence="8">
    <location>
        <begin position="428"/>
        <end position="449"/>
    </location>
</feature>
<dbReference type="Gene3D" id="3.40.50.2000">
    <property type="entry name" value="Glycogen Phosphorylase B"/>
    <property type="match status" value="2"/>
</dbReference>
<sequence length="784" mass="83166">MHSMRIALVSPYSWTYPGGVTRHIESLAAELIGRGHDVRVLAPYDPCDRLSARLHRGHMPEDRPMPDYLVPLGRTVGFPANGAVSNLAASPSAIARARRELDTGGYDVVHVHEPVAPLVGWDTLCSTDLPLVGTFHCYSDNVVSNGFASLIGARRRLNQLKVRIAVSDAAAWTGKRFYGGRYRVIPNGVQLPADRPRPQLARNEGEPMRIAFVGQSVERKGLPILLRAFEALREHVPAELTLVGVDGDDVAQVLEDSRGVTALGKVDDATKDRVLREADVLAAPSLGGESFGMVLTEAFAQGTPVVASDIPGYRDVVREGVDGVLVARGDATALAEALRDLGLDPERRRAMALAATERAERFAWPQVADEVLTAYRDAIAVPVPATRRARLAVRSGFAVADGLPRVPATRLASLEVDAANRSRAGRAALRRIAMVLALVAGIAASFFALRRIGIDRIGDSLVSSSPPWVLAALGLMCLSMIVRAVAWHAILKAALPQASVRRSDALQGTMIGVLMSATLPARLGEPARAMIVARRVGRPKETLPVVVGTLVSQTLLNIVALLILGITMFSTVHYFDGQHAALVVFAVAPIAVLLAVLVAPALLRSGLPKRSERVARVLKQARAASTQVRAGLAVFKSPRLGATATVAQLGAWGIQWVSCYTLLVAFGLDQQAGIGAAAAVLFAVNVTAVLPATPSNVGVFQAACVAVLTGAYGVSYADALGYGIILQAVEIATAIVMGTPALLREGLTWKDVRLRAMHVSPVELAPAAGAQPRRQGGEAYELDM</sequence>
<dbReference type="GO" id="GO:0005886">
    <property type="term" value="C:plasma membrane"/>
    <property type="evidence" value="ECO:0007669"/>
    <property type="project" value="UniProtKB-SubCell"/>
</dbReference>
<dbReference type="GO" id="GO:1901137">
    <property type="term" value="P:carbohydrate derivative biosynthetic process"/>
    <property type="evidence" value="ECO:0007669"/>
    <property type="project" value="UniProtKB-ARBA"/>
</dbReference>
<feature type="transmembrane region" description="Helical" evidence="8">
    <location>
        <begin position="720"/>
        <end position="743"/>
    </location>
</feature>
<evidence type="ECO:0000256" key="3">
    <source>
        <dbReference type="ARBA" id="ARBA00022676"/>
    </source>
</evidence>
<evidence type="ECO:0000256" key="4">
    <source>
        <dbReference type="ARBA" id="ARBA00022679"/>
    </source>
</evidence>
<feature type="transmembrane region" description="Helical" evidence="8">
    <location>
        <begin position="697"/>
        <end position="714"/>
    </location>
</feature>
<keyword evidence="6 8" id="KW-1133">Transmembrane helix</keyword>
<dbReference type="AlphaFoldDB" id="A0AAU7AT17"/>
<comment type="subcellular location">
    <subcellularLocation>
        <location evidence="1">Cell membrane</location>
        <topology evidence="1">Multi-pass membrane protein</topology>
    </subcellularLocation>
</comment>
<dbReference type="CDD" id="cd03801">
    <property type="entry name" value="GT4_PimA-like"/>
    <property type="match status" value="1"/>
</dbReference>
<evidence type="ECO:0000259" key="10">
    <source>
        <dbReference type="Pfam" id="PF13439"/>
    </source>
</evidence>
<dbReference type="Pfam" id="PF03706">
    <property type="entry name" value="LPG_synthase_TM"/>
    <property type="match status" value="1"/>
</dbReference>
<evidence type="ECO:0000256" key="6">
    <source>
        <dbReference type="ARBA" id="ARBA00022989"/>
    </source>
</evidence>